<evidence type="ECO:0000313" key="6">
    <source>
        <dbReference type="EMBL" id="OWZ09330.1"/>
    </source>
</evidence>
<feature type="chain" id="PRO_5028524973" description="RxLR effector protein" evidence="5">
    <location>
        <begin position="20"/>
        <end position="133"/>
    </location>
</feature>
<dbReference type="AlphaFoldDB" id="A0A225VXN6"/>
<evidence type="ECO:0000256" key="1">
    <source>
        <dbReference type="ARBA" id="ARBA00004613"/>
    </source>
</evidence>
<organism evidence="6 7">
    <name type="scientific">Phytophthora megakarya</name>
    <dbReference type="NCBI Taxonomy" id="4795"/>
    <lineage>
        <taxon>Eukaryota</taxon>
        <taxon>Sar</taxon>
        <taxon>Stramenopiles</taxon>
        <taxon>Oomycota</taxon>
        <taxon>Peronosporomycetes</taxon>
        <taxon>Peronosporales</taxon>
        <taxon>Peronosporaceae</taxon>
        <taxon>Phytophthora</taxon>
    </lineage>
</organism>
<protein>
    <recommendedName>
        <fullName evidence="5">RxLR effector protein</fullName>
    </recommendedName>
</protein>
<feature type="signal peptide" evidence="5">
    <location>
        <begin position="1"/>
        <end position="19"/>
    </location>
</feature>
<dbReference type="GO" id="GO:0005576">
    <property type="term" value="C:extracellular region"/>
    <property type="evidence" value="ECO:0007669"/>
    <property type="project" value="UniProtKB-SubCell"/>
</dbReference>
<proteinExistence type="inferred from homology"/>
<keyword evidence="7" id="KW-1185">Reference proteome</keyword>
<dbReference type="Proteomes" id="UP000198211">
    <property type="component" value="Unassembled WGS sequence"/>
</dbReference>
<sequence>MRVAYIFAVIIAATLHASGVALPATKDSKVMIDNVAAPAIADATQVDARRQLRRVPKNSEKEDEIEEERMGTSKLGKLIQNKAAQFAKSSPGQWLQKQKELRRFNRQKKLDARNARNIDNIIASGGTLKKLRR</sequence>
<dbReference type="Pfam" id="PF16810">
    <property type="entry name" value="RXLR"/>
    <property type="match status" value="1"/>
</dbReference>
<evidence type="ECO:0000256" key="4">
    <source>
        <dbReference type="ARBA" id="ARBA00022729"/>
    </source>
</evidence>
<comment type="similarity">
    <text evidence="2 5">Belongs to the RxLR effector family.</text>
</comment>
<comment type="domain">
    <text evidence="5">The RxLR-dEER motif acts to carry the protein into the host cell cytoplasm through binding to cell surface phosphatidylinositol-3-phosphate.</text>
</comment>
<keyword evidence="4 5" id="KW-0732">Signal</keyword>
<accession>A0A225VXN6</accession>
<dbReference type="OrthoDB" id="128000at2759"/>
<reference evidence="7" key="1">
    <citation type="submission" date="2017-03" db="EMBL/GenBank/DDBJ databases">
        <title>Phytopthora megakarya and P. palmivora, two closely related causual agents of cacao black pod achieved similar genome size and gene model numbers by different mechanisms.</title>
        <authorList>
            <person name="Ali S."/>
            <person name="Shao J."/>
            <person name="Larry D.J."/>
            <person name="Kronmiller B."/>
            <person name="Shen D."/>
            <person name="Strem M.D."/>
            <person name="Melnick R.L."/>
            <person name="Guiltinan M.J."/>
            <person name="Tyler B.M."/>
            <person name="Meinhardt L.W."/>
            <person name="Bailey B.A."/>
        </authorList>
    </citation>
    <scope>NUCLEOTIDE SEQUENCE [LARGE SCALE GENOMIC DNA]</scope>
    <source>
        <strain evidence="7">zdho120</strain>
    </source>
</reference>
<comment type="function">
    <text evidence="5">Effector that suppresses plant defense responses during pathogen infection.</text>
</comment>
<gene>
    <name evidence="6" type="ORF">PHMEG_00017987</name>
</gene>
<dbReference type="EMBL" id="NBNE01002831">
    <property type="protein sequence ID" value="OWZ09330.1"/>
    <property type="molecule type" value="Genomic_DNA"/>
</dbReference>
<comment type="caution">
    <text evidence="6">The sequence shown here is derived from an EMBL/GenBank/DDBJ whole genome shotgun (WGS) entry which is preliminary data.</text>
</comment>
<name>A0A225VXN6_9STRA</name>
<evidence type="ECO:0000256" key="3">
    <source>
        <dbReference type="ARBA" id="ARBA00022525"/>
    </source>
</evidence>
<dbReference type="InterPro" id="IPR031825">
    <property type="entry name" value="RXLR"/>
</dbReference>
<keyword evidence="3 5" id="KW-0964">Secreted</keyword>
<evidence type="ECO:0000256" key="5">
    <source>
        <dbReference type="RuleBase" id="RU367124"/>
    </source>
</evidence>
<evidence type="ECO:0000256" key="2">
    <source>
        <dbReference type="ARBA" id="ARBA00010400"/>
    </source>
</evidence>
<comment type="subcellular location">
    <subcellularLocation>
        <location evidence="1 5">Secreted</location>
    </subcellularLocation>
</comment>
<evidence type="ECO:0000313" key="7">
    <source>
        <dbReference type="Proteomes" id="UP000198211"/>
    </source>
</evidence>